<dbReference type="PANTHER" id="PTHR12126">
    <property type="entry name" value="NADH-UBIQUINONE OXIDOREDUCTASE 39 KDA SUBUNIT-RELATED"/>
    <property type="match status" value="1"/>
</dbReference>
<protein>
    <submittedName>
        <fullName evidence="3">SDR family oxidoreductase</fullName>
    </submittedName>
</protein>
<evidence type="ECO:0000256" key="1">
    <source>
        <dbReference type="SAM" id="Phobius"/>
    </source>
</evidence>
<dbReference type="InterPro" id="IPR025695">
    <property type="entry name" value="DoxX-like"/>
</dbReference>
<dbReference type="GO" id="GO:0044877">
    <property type="term" value="F:protein-containing complex binding"/>
    <property type="evidence" value="ECO:0007669"/>
    <property type="project" value="TreeGrafter"/>
</dbReference>
<dbReference type="Pfam" id="PF13781">
    <property type="entry name" value="DoxX_3"/>
    <property type="match status" value="1"/>
</dbReference>
<feature type="transmembrane region" description="Helical" evidence="1">
    <location>
        <begin position="389"/>
        <end position="411"/>
    </location>
</feature>
<dbReference type="InterPro" id="IPR001509">
    <property type="entry name" value="Epimerase_deHydtase"/>
</dbReference>
<dbReference type="Gene3D" id="3.40.50.720">
    <property type="entry name" value="NAD(P)-binding Rossmann-like Domain"/>
    <property type="match status" value="1"/>
</dbReference>
<dbReference type="InterPro" id="IPR036291">
    <property type="entry name" value="NAD(P)-bd_dom_sf"/>
</dbReference>
<keyword evidence="1" id="KW-0472">Membrane</keyword>
<feature type="domain" description="NAD-dependent epimerase/dehydratase" evidence="2">
    <location>
        <begin position="3"/>
        <end position="194"/>
    </location>
</feature>
<name>A0A9D7HMS5_9PROT</name>
<accession>A0A9D7HMS5</accession>
<evidence type="ECO:0000313" key="3">
    <source>
        <dbReference type="EMBL" id="MBK6974424.1"/>
    </source>
</evidence>
<feature type="transmembrane region" description="Helical" evidence="1">
    <location>
        <begin position="329"/>
        <end position="354"/>
    </location>
</feature>
<dbReference type="InterPro" id="IPR051207">
    <property type="entry name" value="ComplexI_NDUFA9_subunit"/>
</dbReference>
<dbReference type="EMBL" id="JADJEV010000004">
    <property type="protein sequence ID" value="MBK6974424.1"/>
    <property type="molecule type" value="Genomic_DNA"/>
</dbReference>
<dbReference type="PANTHER" id="PTHR12126:SF11">
    <property type="entry name" value="NADH DEHYDROGENASE [UBIQUINONE] 1 ALPHA SUBCOMPLEX SUBUNIT 9, MITOCHONDRIAL"/>
    <property type="match status" value="1"/>
</dbReference>
<dbReference type="AlphaFoldDB" id="A0A9D7HMS5"/>
<comment type="caution">
    <text evidence="3">The sequence shown here is derived from an EMBL/GenBank/DDBJ whole genome shotgun (WGS) entry which is preliminary data.</text>
</comment>
<keyword evidence="1" id="KW-1133">Transmembrane helix</keyword>
<sequence length="416" mass="44217">MNILLCGADGFIGRALAAALARAGHTVRRAVRTPRLPGDIVVDYRRDLDPACWRDRVRGCDAVINAVGIVRERRRGDFERIHHRAPGALWAACADEAVARVIQISALGAQTASTAYLASKAAADRALLGALPGGVVLRPGLVFGVDGASSQLFLTLASLPLIGLPGGGSQRLRPIHIDDLCALVLALLQRQTGEHRIIEAVGGEELSFAQMLAAYRRTLGFAPAISFRLPEALMSAGAKLAGRIPGSLLTPETWQMLRAGNTAAVGDTARLLGRLPRAPDRFMSGVQAERLRVRLLARWRDRLMRAALAMVWIGSGLVSLAVPQTGLDLLGAFGLSGAAAWVVLVGASVLDISLGAATLLRPGRRLWLAQIAIVALYSALIAWRLPALLVHPFGPVLKNLPIVAMLVLLWAQARSA</sequence>
<evidence type="ECO:0000259" key="2">
    <source>
        <dbReference type="Pfam" id="PF01370"/>
    </source>
</evidence>
<organism evidence="3 4">
    <name type="scientific">Candidatus Methylophosphatis roskildensis</name>
    <dbReference type="NCBI Taxonomy" id="2899263"/>
    <lineage>
        <taxon>Bacteria</taxon>
        <taxon>Pseudomonadati</taxon>
        <taxon>Pseudomonadota</taxon>
        <taxon>Betaproteobacteria</taxon>
        <taxon>Nitrosomonadales</taxon>
        <taxon>Sterolibacteriaceae</taxon>
        <taxon>Candidatus Methylophosphatis</taxon>
    </lineage>
</organism>
<dbReference type="SUPFAM" id="SSF51735">
    <property type="entry name" value="NAD(P)-binding Rossmann-fold domains"/>
    <property type="match status" value="1"/>
</dbReference>
<reference evidence="3" key="1">
    <citation type="submission" date="2020-10" db="EMBL/GenBank/DDBJ databases">
        <title>Connecting structure to function with the recovery of over 1000 high-quality activated sludge metagenome-assembled genomes encoding full-length rRNA genes using long-read sequencing.</title>
        <authorList>
            <person name="Singleton C.M."/>
            <person name="Petriglieri F."/>
            <person name="Kristensen J.M."/>
            <person name="Kirkegaard R.H."/>
            <person name="Michaelsen T.Y."/>
            <person name="Andersen M.H."/>
            <person name="Karst S.M."/>
            <person name="Dueholm M.S."/>
            <person name="Nielsen P.H."/>
            <person name="Albertsen M."/>
        </authorList>
    </citation>
    <scope>NUCLEOTIDE SEQUENCE</scope>
    <source>
        <strain evidence="3">Bjer_18-Q3-R1-45_BAT3C.347</strain>
    </source>
</reference>
<evidence type="ECO:0000313" key="4">
    <source>
        <dbReference type="Proteomes" id="UP000807785"/>
    </source>
</evidence>
<proteinExistence type="predicted"/>
<gene>
    <name evidence="3" type="ORF">IPH26_16250</name>
</gene>
<dbReference type="Pfam" id="PF01370">
    <property type="entry name" value="Epimerase"/>
    <property type="match status" value="1"/>
</dbReference>
<keyword evidence="1" id="KW-0812">Transmembrane</keyword>
<feature type="transmembrane region" description="Helical" evidence="1">
    <location>
        <begin position="303"/>
        <end position="323"/>
    </location>
</feature>
<feature type="transmembrane region" description="Helical" evidence="1">
    <location>
        <begin position="366"/>
        <end position="383"/>
    </location>
</feature>
<dbReference type="Proteomes" id="UP000807785">
    <property type="component" value="Unassembled WGS sequence"/>
</dbReference>